<evidence type="ECO:0000256" key="2">
    <source>
        <dbReference type="ARBA" id="ARBA00009142"/>
    </source>
</evidence>
<comment type="caution">
    <text evidence="9">The sequence shown here is derived from an EMBL/GenBank/DDBJ whole genome shotgun (WGS) entry which is preliminary data.</text>
</comment>
<feature type="transmembrane region" description="Helical" evidence="8">
    <location>
        <begin position="165"/>
        <end position="184"/>
    </location>
</feature>
<dbReference type="PATRIC" id="fig|1268236.3.peg.3601"/>
<dbReference type="Proteomes" id="UP000013526">
    <property type="component" value="Unassembled WGS sequence"/>
</dbReference>
<dbReference type="InterPro" id="IPR052017">
    <property type="entry name" value="TSUP"/>
</dbReference>
<evidence type="ECO:0000256" key="8">
    <source>
        <dbReference type="RuleBase" id="RU363041"/>
    </source>
</evidence>
<evidence type="ECO:0000256" key="1">
    <source>
        <dbReference type="ARBA" id="ARBA00004651"/>
    </source>
</evidence>
<gene>
    <name evidence="9" type="ORF">G113_18524</name>
</gene>
<keyword evidence="4 8" id="KW-1003">Cell membrane</keyword>
<dbReference type="PANTHER" id="PTHR30269:SF0">
    <property type="entry name" value="MEMBRANE TRANSPORTER PROTEIN YFCA-RELATED"/>
    <property type="match status" value="1"/>
</dbReference>
<feature type="transmembrane region" description="Helical" evidence="8">
    <location>
        <begin position="78"/>
        <end position="102"/>
    </location>
</feature>
<proteinExistence type="inferred from homology"/>
<dbReference type="PANTHER" id="PTHR30269">
    <property type="entry name" value="TRANSMEMBRANE PROTEIN YFCA"/>
    <property type="match status" value="1"/>
</dbReference>
<keyword evidence="7 8" id="KW-0472">Membrane</keyword>
<accession>R1GPK6</accession>
<feature type="transmembrane region" description="Helical" evidence="8">
    <location>
        <begin position="108"/>
        <end position="127"/>
    </location>
</feature>
<evidence type="ECO:0000256" key="5">
    <source>
        <dbReference type="ARBA" id="ARBA00022692"/>
    </source>
</evidence>
<dbReference type="InterPro" id="IPR002781">
    <property type="entry name" value="TM_pro_TauE-like"/>
</dbReference>
<evidence type="ECO:0000256" key="3">
    <source>
        <dbReference type="ARBA" id="ARBA00022448"/>
    </source>
</evidence>
<reference evidence="9 10" key="1">
    <citation type="journal article" date="2013" name="Genome Announc.">
        <title>Draft Genome Sequence of Aeromonas molluscorum Strain 848TT, Isolated from Bivalve Molluscs.</title>
        <authorList>
            <person name="Spataro N."/>
            <person name="Farfan M."/>
            <person name="Albarral V."/>
            <person name="Sanglas A."/>
            <person name="Loren J.G."/>
            <person name="Fuste M.C."/>
            <person name="Bosch E."/>
        </authorList>
    </citation>
    <scope>NUCLEOTIDE SEQUENCE [LARGE SCALE GENOMIC DNA]</scope>
    <source>
        <strain evidence="9 10">848</strain>
    </source>
</reference>
<keyword evidence="10" id="KW-1185">Reference proteome</keyword>
<keyword evidence="3" id="KW-0813">Transport</keyword>
<evidence type="ECO:0000313" key="9">
    <source>
        <dbReference type="EMBL" id="EOD53640.1"/>
    </source>
</evidence>
<comment type="similarity">
    <text evidence="2 8">Belongs to the 4-toluene sulfonate uptake permease (TSUP) (TC 2.A.102) family.</text>
</comment>
<evidence type="ECO:0000313" key="10">
    <source>
        <dbReference type="Proteomes" id="UP000013526"/>
    </source>
</evidence>
<sequence length="267" mass="28566">MSRLTEVKMEFELTTLILLFGVALAAGFIDAIAGGGGLLTVPALLATGMPPALVLGTNKLQSSFGSFSATWFYARRGLIEWHIIWPAVIFTFIGAALGSLAVQTIDAAILERLLPFLLVAFACYFYFSPRVSDAESTRRLTPMLFALLVGGGVGFYDGFFGPGTGSFFAIGFVALAGFGMARATAHTKLLNFTSNIASLIFFALGGKVVWSVGFAMALGQFIGARFGSKLVLIKGVKLIKPLLVTISLLMSAKLIWSQYPALFAWLH</sequence>
<feature type="transmembrane region" description="Helical" evidence="8">
    <location>
        <begin position="196"/>
        <end position="222"/>
    </location>
</feature>
<evidence type="ECO:0000256" key="4">
    <source>
        <dbReference type="ARBA" id="ARBA00022475"/>
    </source>
</evidence>
<dbReference type="AlphaFoldDB" id="R1GPK6"/>
<protein>
    <recommendedName>
        <fullName evidence="8">Probable membrane transporter protein</fullName>
    </recommendedName>
</protein>
<evidence type="ECO:0000256" key="7">
    <source>
        <dbReference type="ARBA" id="ARBA00023136"/>
    </source>
</evidence>
<dbReference type="Pfam" id="PF01925">
    <property type="entry name" value="TauE"/>
    <property type="match status" value="1"/>
</dbReference>
<dbReference type="GO" id="GO:0005886">
    <property type="term" value="C:plasma membrane"/>
    <property type="evidence" value="ECO:0007669"/>
    <property type="project" value="UniProtKB-SubCell"/>
</dbReference>
<evidence type="ECO:0000256" key="6">
    <source>
        <dbReference type="ARBA" id="ARBA00022989"/>
    </source>
</evidence>
<feature type="transmembrane region" description="Helical" evidence="8">
    <location>
        <begin position="139"/>
        <end position="159"/>
    </location>
</feature>
<name>R1GPK6_9GAMM</name>
<keyword evidence="5 8" id="KW-0812">Transmembrane</keyword>
<dbReference type="EMBL" id="AQGQ01000190">
    <property type="protein sequence ID" value="EOD53640.1"/>
    <property type="molecule type" value="Genomic_DNA"/>
</dbReference>
<comment type="subcellular location">
    <subcellularLocation>
        <location evidence="1 8">Cell membrane</location>
        <topology evidence="1 8">Multi-pass membrane protein</topology>
    </subcellularLocation>
</comment>
<keyword evidence="6 8" id="KW-1133">Transmembrane helix</keyword>
<organism evidence="9 10">
    <name type="scientific">Aeromonas molluscorum 848</name>
    <dbReference type="NCBI Taxonomy" id="1268236"/>
    <lineage>
        <taxon>Bacteria</taxon>
        <taxon>Pseudomonadati</taxon>
        <taxon>Pseudomonadota</taxon>
        <taxon>Gammaproteobacteria</taxon>
        <taxon>Aeromonadales</taxon>
        <taxon>Aeromonadaceae</taxon>
        <taxon>Aeromonas</taxon>
    </lineage>
</organism>